<dbReference type="Pfam" id="PF02854">
    <property type="entry name" value="MIF4G"/>
    <property type="match status" value="1"/>
</dbReference>
<keyword evidence="7" id="KW-0648">Protein biosynthesis</keyword>
<evidence type="ECO:0000313" key="10">
    <source>
        <dbReference type="EMBL" id="KIM26889.1"/>
    </source>
</evidence>
<dbReference type="InterPro" id="IPR003891">
    <property type="entry name" value="Initiation_fac_eIF4g_MI"/>
</dbReference>
<feature type="compositionally biased region" description="Basic and acidic residues" evidence="8">
    <location>
        <begin position="307"/>
        <end position="317"/>
    </location>
</feature>
<reference evidence="10 11" key="1">
    <citation type="submission" date="2014-04" db="EMBL/GenBank/DDBJ databases">
        <authorList>
            <consortium name="DOE Joint Genome Institute"/>
            <person name="Kuo A."/>
            <person name="Zuccaro A."/>
            <person name="Kohler A."/>
            <person name="Nagy L.G."/>
            <person name="Floudas D."/>
            <person name="Copeland A."/>
            <person name="Barry K.W."/>
            <person name="Cichocki N."/>
            <person name="Veneault-Fourrey C."/>
            <person name="LaButti K."/>
            <person name="Lindquist E.A."/>
            <person name="Lipzen A."/>
            <person name="Lundell T."/>
            <person name="Morin E."/>
            <person name="Murat C."/>
            <person name="Sun H."/>
            <person name="Tunlid A."/>
            <person name="Henrissat B."/>
            <person name="Grigoriev I.V."/>
            <person name="Hibbett D.S."/>
            <person name="Martin F."/>
            <person name="Nordberg H.P."/>
            <person name="Cantor M.N."/>
            <person name="Hua S.X."/>
        </authorList>
    </citation>
    <scope>NUCLEOTIDE SEQUENCE [LARGE SCALE GENOMIC DNA]</scope>
    <source>
        <strain evidence="10 11">MAFF 305830</strain>
    </source>
</reference>
<dbReference type="GO" id="GO:0016281">
    <property type="term" value="C:eukaryotic translation initiation factor 4F complex"/>
    <property type="evidence" value="ECO:0007669"/>
    <property type="project" value="TreeGrafter"/>
</dbReference>
<keyword evidence="5" id="KW-0597">Phosphoprotein</keyword>
<feature type="compositionally biased region" description="Polar residues" evidence="8">
    <location>
        <begin position="375"/>
        <end position="384"/>
    </location>
</feature>
<dbReference type="OrthoDB" id="514777at2759"/>
<evidence type="ECO:0000256" key="3">
    <source>
        <dbReference type="ARBA" id="ARBA00022490"/>
    </source>
</evidence>
<evidence type="ECO:0000256" key="4">
    <source>
        <dbReference type="ARBA" id="ARBA00022540"/>
    </source>
</evidence>
<dbReference type="Gene3D" id="1.25.40.180">
    <property type="match status" value="2"/>
</dbReference>
<reference evidence="11" key="2">
    <citation type="submission" date="2015-01" db="EMBL/GenBank/DDBJ databases">
        <title>Evolutionary Origins and Diversification of the Mycorrhizal Mutualists.</title>
        <authorList>
            <consortium name="DOE Joint Genome Institute"/>
            <consortium name="Mycorrhizal Genomics Consortium"/>
            <person name="Kohler A."/>
            <person name="Kuo A."/>
            <person name="Nagy L.G."/>
            <person name="Floudas D."/>
            <person name="Copeland A."/>
            <person name="Barry K.W."/>
            <person name="Cichocki N."/>
            <person name="Veneault-Fourrey C."/>
            <person name="LaButti K."/>
            <person name="Lindquist E.A."/>
            <person name="Lipzen A."/>
            <person name="Lundell T."/>
            <person name="Morin E."/>
            <person name="Murat C."/>
            <person name="Riley R."/>
            <person name="Ohm R."/>
            <person name="Sun H."/>
            <person name="Tunlid A."/>
            <person name="Henrissat B."/>
            <person name="Grigoriev I.V."/>
            <person name="Hibbett D.S."/>
            <person name="Martin F."/>
        </authorList>
    </citation>
    <scope>NUCLEOTIDE SEQUENCE [LARGE SCALE GENOMIC DNA]</scope>
    <source>
        <strain evidence="11">MAFF 305830</strain>
    </source>
</reference>
<dbReference type="FunFam" id="1.25.40.180:FF:000020">
    <property type="entry name" value="Eukaryotic translation initiation factor subunit"/>
    <property type="match status" value="1"/>
</dbReference>
<gene>
    <name evidence="10" type="ORF">M408DRAFT_174903</name>
</gene>
<evidence type="ECO:0000259" key="9">
    <source>
        <dbReference type="PROSITE" id="PS51366"/>
    </source>
</evidence>
<dbReference type="STRING" id="933852.A0A0C3B3V2"/>
<dbReference type="GO" id="GO:0003729">
    <property type="term" value="F:mRNA binding"/>
    <property type="evidence" value="ECO:0007669"/>
    <property type="project" value="TreeGrafter"/>
</dbReference>
<accession>A0A0C3B3V2</accession>
<evidence type="ECO:0000256" key="7">
    <source>
        <dbReference type="ARBA" id="ARBA00022917"/>
    </source>
</evidence>
<dbReference type="PANTHER" id="PTHR23253">
    <property type="entry name" value="EUKARYOTIC TRANSLATION INITIATION FACTOR 4 GAMMA"/>
    <property type="match status" value="1"/>
</dbReference>
<keyword evidence="4" id="KW-0396">Initiation factor</keyword>
<comment type="similarity">
    <text evidence="2">Belongs to the eukaryotic initiation factor 4G family.</text>
</comment>
<proteinExistence type="inferred from homology"/>
<dbReference type="AlphaFoldDB" id="A0A0C3B3V2"/>
<protein>
    <recommendedName>
        <fullName evidence="9">MI domain-containing protein</fullName>
    </recommendedName>
</protein>
<evidence type="ECO:0000256" key="1">
    <source>
        <dbReference type="ARBA" id="ARBA00004496"/>
    </source>
</evidence>
<feature type="domain" description="MI" evidence="9">
    <location>
        <begin position="447"/>
        <end position="568"/>
    </location>
</feature>
<dbReference type="SMART" id="SM00543">
    <property type="entry name" value="MIF4G"/>
    <property type="match status" value="1"/>
</dbReference>
<dbReference type="InterPro" id="IPR016024">
    <property type="entry name" value="ARM-type_fold"/>
</dbReference>
<evidence type="ECO:0000256" key="8">
    <source>
        <dbReference type="SAM" id="MobiDB-lite"/>
    </source>
</evidence>
<evidence type="ECO:0000256" key="5">
    <source>
        <dbReference type="ARBA" id="ARBA00022553"/>
    </source>
</evidence>
<name>A0A0C3B3V2_SERVB</name>
<feature type="region of interest" description="Disordered" evidence="8">
    <location>
        <begin position="417"/>
        <end position="446"/>
    </location>
</feature>
<comment type="subcellular location">
    <subcellularLocation>
        <location evidence="1">Cytoplasm</location>
    </subcellularLocation>
</comment>
<keyword evidence="11" id="KW-1185">Reference proteome</keyword>
<evidence type="ECO:0000313" key="11">
    <source>
        <dbReference type="Proteomes" id="UP000054097"/>
    </source>
</evidence>
<dbReference type="GO" id="GO:0003743">
    <property type="term" value="F:translation initiation factor activity"/>
    <property type="evidence" value="ECO:0007669"/>
    <property type="project" value="UniProtKB-KW"/>
</dbReference>
<dbReference type="Proteomes" id="UP000054097">
    <property type="component" value="Unassembled WGS sequence"/>
</dbReference>
<dbReference type="InterPro" id="IPR003890">
    <property type="entry name" value="MIF4G-like_typ-3"/>
</dbReference>
<feature type="region of interest" description="Disordered" evidence="8">
    <location>
        <begin position="295"/>
        <end position="403"/>
    </location>
</feature>
<evidence type="ECO:0000256" key="2">
    <source>
        <dbReference type="ARBA" id="ARBA00005775"/>
    </source>
</evidence>
<organism evidence="10 11">
    <name type="scientific">Serendipita vermifera MAFF 305830</name>
    <dbReference type="NCBI Taxonomy" id="933852"/>
    <lineage>
        <taxon>Eukaryota</taxon>
        <taxon>Fungi</taxon>
        <taxon>Dikarya</taxon>
        <taxon>Basidiomycota</taxon>
        <taxon>Agaricomycotina</taxon>
        <taxon>Agaricomycetes</taxon>
        <taxon>Sebacinales</taxon>
        <taxon>Serendipitaceae</taxon>
        <taxon>Serendipita</taxon>
    </lineage>
</organism>
<dbReference type="EMBL" id="KN824302">
    <property type="protein sequence ID" value="KIM26889.1"/>
    <property type="molecule type" value="Genomic_DNA"/>
</dbReference>
<dbReference type="Pfam" id="PF02847">
    <property type="entry name" value="MA3"/>
    <property type="match status" value="1"/>
</dbReference>
<feature type="compositionally biased region" description="Polar residues" evidence="8">
    <location>
        <begin position="295"/>
        <end position="306"/>
    </location>
</feature>
<dbReference type="PROSITE" id="PS51366">
    <property type="entry name" value="MI"/>
    <property type="match status" value="1"/>
</dbReference>
<keyword evidence="3" id="KW-0963">Cytoplasm</keyword>
<dbReference type="PANTHER" id="PTHR23253:SF9">
    <property type="entry name" value="EUKARYOTIC TRANSLATION INITIATION FACTOR 4 GAMMA 2"/>
    <property type="match status" value="1"/>
</dbReference>
<dbReference type="SUPFAM" id="SSF48371">
    <property type="entry name" value="ARM repeat"/>
    <property type="match status" value="2"/>
</dbReference>
<dbReference type="HOGENOM" id="CLU_002459_0_1_1"/>
<sequence>MQNLITAEPDLHHAENSWSTQRKLIGQDPNSPEFIDRKVKGLLNKLTMEKFDSIAQQILEWANRSVQEVDGRTLKQVVQLVFENATNEAAWSEMYARLCRFLMERISQDVRDEGIKNADGNPITGGNLLRKCLLSHCQEDFERGWSAKESAMLAAASKAEDDKAVTATAEKTGGGEEFLYSDEYCASQKAKRRGLALVKLLGELFKLQILTERTMHECIKKLLINVENPEEEDIESLWKLLTTVGRALDTPKARNHMDIYFARMQELSNSRHISLRIRFMLLDIIELRGRKWVSRTQASAPTTNAEVNEKARRDRQVASRGTALRQASGRNQTHGGRRDTRDYAGPPQVGADGWTTPAARPPSKAGDLSNFGKISKSTTMQFGPSSVFSKKERRESSSVTRVSSSSNMLAALNLSKATPDAESIGTRTDNSASTSAARPPPAMTLDQAKRQVKADVKELFMLRQLSEAEAYFALLASDFRWLLVEELVHRAVDGRASDVQLITDVFDLVASKALVTEEQFSRGFAKDMEYLEDISTDSPSAYGNVAALLKAAKLSQEAVEKLADEIVVEGEMAVTPKEKLLKNYTIILQSRRW</sequence>
<keyword evidence="6" id="KW-0694">RNA-binding</keyword>
<evidence type="ECO:0000256" key="6">
    <source>
        <dbReference type="ARBA" id="ARBA00022884"/>
    </source>
</evidence>
<dbReference type="GO" id="GO:0010494">
    <property type="term" value="C:cytoplasmic stress granule"/>
    <property type="evidence" value="ECO:0007669"/>
    <property type="project" value="UniProtKB-ARBA"/>
</dbReference>